<keyword evidence="2" id="KW-1185">Reference proteome</keyword>
<dbReference type="Proteomes" id="UP001152607">
    <property type="component" value="Unassembled WGS sequence"/>
</dbReference>
<comment type="caution">
    <text evidence="1">The sequence shown here is derived from an EMBL/GenBank/DDBJ whole genome shotgun (WGS) entry which is preliminary data.</text>
</comment>
<organism evidence="1 2">
    <name type="scientific">Periconia digitata</name>
    <dbReference type="NCBI Taxonomy" id="1303443"/>
    <lineage>
        <taxon>Eukaryota</taxon>
        <taxon>Fungi</taxon>
        <taxon>Dikarya</taxon>
        <taxon>Ascomycota</taxon>
        <taxon>Pezizomycotina</taxon>
        <taxon>Dothideomycetes</taxon>
        <taxon>Pleosporomycetidae</taxon>
        <taxon>Pleosporales</taxon>
        <taxon>Massarineae</taxon>
        <taxon>Periconiaceae</taxon>
        <taxon>Periconia</taxon>
    </lineage>
</organism>
<accession>A0A9W4U9P8</accession>
<evidence type="ECO:0000313" key="1">
    <source>
        <dbReference type="EMBL" id="CAI6328519.1"/>
    </source>
</evidence>
<protein>
    <submittedName>
        <fullName evidence="1">Uncharacterized protein</fullName>
    </submittedName>
</protein>
<reference evidence="1" key="1">
    <citation type="submission" date="2023-01" db="EMBL/GenBank/DDBJ databases">
        <authorList>
            <person name="Van Ghelder C."/>
            <person name="Rancurel C."/>
        </authorList>
    </citation>
    <scope>NUCLEOTIDE SEQUENCE</scope>
    <source>
        <strain evidence="1">CNCM I-4278</strain>
    </source>
</reference>
<dbReference type="AlphaFoldDB" id="A0A9W4U9P8"/>
<name>A0A9W4U9P8_9PLEO</name>
<gene>
    <name evidence="1" type="ORF">PDIGIT_LOCUS3990</name>
</gene>
<evidence type="ECO:0000313" key="2">
    <source>
        <dbReference type="Proteomes" id="UP001152607"/>
    </source>
</evidence>
<dbReference type="EMBL" id="CAOQHR010000002">
    <property type="protein sequence ID" value="CAI6328519.1"/>
    <property type="molecule type" value="Genomic_DNA"/>
</dbReference>
<proteinExistence type="predicted"/>
<sequence>MIMPGLTTRFADAENKRACYRMVATNLTGTVDGQQKGQFTQSHCKACISCTIKYFSLLRRKRRFCVGVVLNRGSRTNIILHESEQFFG</sequence>